<dbReference type="SUPFAM" id="SSF52540">
    <property type="entry name" value="P-loop containing nucleoside triphosphate hydrolases"/>
    <property type="match status" value="1"/>
</dbReference>
<keyword evidence="6" id="KW-1278">Translocase</keyword>
<dbReference type="InterPro" id="IPR008995">
    <property type="entry name" value="Mo/tungstate-bd_C_term_dom"/>
</dbReference>
<keyword evidence="7" id="KW-0472">Membrane</keyword>
<keyword evidence="1" id="KW-0813">Transport</keyword>
<reference evidence="12" key="1">
    <citation type="submission" date="2016-10" db="EMBL/GenBank/DDBJ databases">
        <authorList>
            <person name="Varghese N."/>
            <person name="Submissions S."/>
        </authorList>
    </citation>
    <scope>NUCLEOTIDE SEQUENCE [LARGE SCALE GENOMIC DNA]</scope>
    <source>
        <strain evidence="12">IMMIB L-1606</strain>
    </source>
</reference>
<dbReference type="PANTHER" id="PTHR43514">
    <property type="entry name" value="ABC TRANSPORTER I FAMILY MEMBER 10"/>
    <property type="match status" value="1"/>
</dbReference>
<proteinExistence type="predicted"/>
<keyword evidence="5 11" id="KW-0067">ATP-binding</keyword>
<evidence type="ECO:0000256" key="2">
    <source>
        <dbReference type="ARBA" id="ARBA00022475"/>
    </source>
</evidence>
<dbReference type="Pfam" id="PF00005">
    <property type="entry name" value="ABC_tran"/>
    <property type="match status" value="1"/>
</dbReference>
<dbReference type="EMBL" id="LT629779">
    <property type="protein sequence ID" value="SDT60955.1"/>
    <property type="molecule type" value="Genomic_DNA"/>
</dbReference>
<dbReference type="Proteomes" id="UP000198751">
    <property type="component" value="Chromosome I"/>
</dbReference>
<dbReference type="PROSITE" id="PS51866">
    <property type="entry name" value="MOP"/>
    <property type="match status" value="1"/>
</dbReference>
<dbReference type="GO" id="GO:0015689">
    <property type="term" value="P:molybdate ion transport"/>
    <property type="evidence" value="ECO:0007669"/>
    <property type="project" value="InterPro"/>
</dbReference>
<evidence type="ECO:0000313" key="12">
    <source>
        <dbReference type="Proteomes" id="UP000198751"/>
    </source>
</evidence>
<dbReference type="InterPro" id="IPR050334">
    <property type="entry name" value="Molybdenum_import_ModC"/>
</dbReference>
<dbReference type="Gene3D" id="3.40.50.300">
    <property type="entry name" value="P-loop containing nucleotide triphosphate hydrolases"/>
    <property type="match status" value="1"/>
</dbReference>
<keyword evidence="12" id="KW-1185">Reference proteome</keyword>
<dbReference type="AlphaFoldDB" id="A0A1H2BRM6"/>
<feature type="domain" description="Mop" evidence="10">
    <location>
        <begin position="318"/>
        <end position="379"/>
    </location>
</feature>
<dbReference type="InterPro" id="IPR004606">
    <property type="entry name" value="Mop_domain"/>
</dbReference>
<protein>
    <submittedName>
        <fullName evidence="11">Molybdate transport system ATP-binding protein</fullName>
    </submittedName>
</protein>
<evidence type="ECO:0000313" key="11">
    <source>
        <dbReference type="EMBL" id="SDT60955.1"/>
    </source>
</evidence>
<accession>A0A1H2BRM6</accession>
<evidence type="ECO:0000256" key="3">
    <source>
        <dbReference type="ARBA" id="ARBA00022505"/>
    </source>
</evidence>
<evidence type="ECO:0000256" key="1">
    <source>
        <dbReference type="ARBA" id="ARBA00022448"/>
    </source>
</evidence>
<dbReference type="InterPro" id="IPR003439">
    <property type="entry name" value="ABC_transporter-like_ATP-bd"/>
</dbReference>
<dbReference type="Gene3D" id="2.40.50.100">
    <property type="match status" value="1"/>
</dbReference>
<evidence type="ECO:0000259" key="9">
    <source>
        <dbReference type="PROSITE" id="PS50893"/>
    </source>
</evidence>
<dbReference type="PROSITE" id="PS00211">
    <property type="entry name" value="ABC_TRANSPORTER_1"/>
    <property type="match status" value="1"/>
</dbReference>
<dbReference type="InterPro" id="IPR017871">
    <property type="entry name" value="ABC_transporter-like_CS"/>
</dbReference>
<sequence length="380" mass="39313">MGRLFPAPDDGGHRGRDGPVSFSFQAAVAQRDFDVSLALGPTETVAVMGPNGAGKSTLLSSIAGLVRPDSGRAELNGRTLFHLGSGIHQWTPPHRRGTALLAQEPLLFPHLTAAENVAFGPRSAGVPPRKARERALQWLAEVEAEAMAGRRPAGLSGGQAQRVAVARALAADPGLLLLDEPMAALDIHSAPLLRRLLKRVLADRQAIIVTHDVLDALMLADRVVVLENGRVAEDGPTREVLERPRSPFAAGLAGLNFVTGTLTASGIRTAGGQGIGPGLEIAGHLEEPGETGQAGAAGLPGAAVFPPSAVSVFLTDAHGSPRNSFPVEVTELEPHGDQIRVRGGGLAADITPAASAELGLAPGVRAHFVIKSAAVFIYAT</sequence>
<evidence type="ECO:0000256" key="6">
    <source>
        <dbReference type="ARBA" id="ARBA00022967"/>
    </source>
</evidence>
<evidence type="ECO:0000256" key="5">
    <source>
        <dbReference type="ARBA" id="ARBA00022840"/>
    </source>
</evidence>
<dbReference type="PROSITE" id="PS50893">
    <property type="entry name" value="ABC_TRANSPORTER_2"/>
    <property type="match status" value="1"/>
</dbReference>
<dbReference type="SUPFAM" id="SSF50331">
    <property type="entry name" value="MOP-like"/>
    <property type="match status" value="1"/>
</dbReference>
<evidence type="ECO:0000256" key="4">
    <source>
        <dbReference type="ARBA" id="ARBA00022741"/>
    </source>
</evidence>
<name>A0A1H2BRM6_9MICC</name>
<dbReference type="PANTHER" id="PTHR43514:SF1">
    <property type="entry name" value="SULFATE_THIOSULFATE IMPORT ATP-BINDING PROTEIN CYSA"/>
    <property type="match status" value="1"/>
</dbReference>
<dbReference type="InterPro" id="IPR003593">
    <property type="entry name" value="AAA+_ATPase"/>
</dbReference>
<gene>
    <name evidence="11" type="ORF">SAMN04489743_3923</name>
</gene>
<keyword evidence="2" id="KW-1003">Cell membrane</keyword>
<dbReference type="Pfam" id="PF03459">
    <property type="entry name" value="TOBE"/>
    <property type="match status" value="1"/>
</dbReference>
<evidence type="ECO:0000256" key="7">
    <source>
        <dbReference type="ARBA" id="ARBA00023136"/>
    </source>
</evidence>
<keyword evidence="3 8" id="KW-0500">Molybdenum</keyword>
<dbReference type="GO" id="GO:0016887">
    <property type="term" value="F:ATP hydrolysis activity"/>
    <property type="evidence" value="ECO:0007669"/>
    <property type="project" value="InterPro"/>
</dbReference>
<dbReference type="SMART" id="SM00382">
    <property type="entry name" value="AAA"/>
    <property type="match status" value="1"/>
</dbReference>
<dbReference type="InterPro" id="IPR005116">
    <property type="entry name" value="Transp-assoc_OB_typ1"/>
</dbReference>
<evidence type="ECO:0000259" key="10">
    <source>
        <dbReference type="PROSITE" id="PS51866"/>
    </source>
</evidence>
<keyword evidence="4" id="KW-0547">Nucleotide-binding</keyword>
<dbReference type="InterPro" id="IPR027417">
    <property type="entry name" value="P-loop_NTPase"/>
</dbReference>
<evidence type="ECO:0000256" key="8">
    <source>
        <dbReference type="PROSITE-ProRule" id="PRU01213"/>
    </source>
</evidence>
<feature type="domain" description="ABC transporter" evidence="9">
    <location>
        <begin position="15"/>
        <end position="253"/>
    </location>
</feature>
<organism evidence="11 12">
    <name type="scientific">Pseudarthrobacter equi</name>
    <dbReference type="NCBI Taxonomy" id="728066"/>
    <lineage>
        <taxon>Bacteria</taxon>
        <taxon>Bacillati</taxon>
        <taxon>Actinomycetota</taxon>
        <taxon>Actinomycetes</taxon>
        <taxon>Micrococcales</taxon>
        <taxon>Micrococcaceae</taxon>
        <taxon>Pseudarthrobacter</taxon>
    </lineage>
</organism>
<dbReference type="GO" id="GO:0005524">
    <property type="term" value="F:ATP binding"/>
    <property type="evidence" value="ECO:0007669"/>
    <property type="project" value="UniProtKB-KW"/>
</dbReference>